<dbReference type="AlphaFoldDB" id="A0AAD5UUN4"/>
<keyword evidence="2" id="KW-1133">Transmembrane helix</keyword>
<reference evidence="4" key="1">
    <citation type="submission" date="2022-07" db="EMBL/GenBank/DDBJ databases">
        <title>Genome Sequence of Physisporinus lineatus.</title>
        <authorList>
            <person name="Buettner E."/>
        </authorList>
    </citation>
    <scope>NUCLEOTIDE SEQUENCE</scope>
    <source>
        <strain evidence="4">VT162</strain>
    </source>
</reference>
<dbReference type="InterPro" id="IPR045338">
    <property type="entry name" value="DUF6535"/>
</dbReference>
<name>A0AAD5UUN4_9APHY</name>
<feature type="domain" description="DUF6535" evidence="3">
    <location>
        <begin position="70"/>
        <end position="250"/>
    </location>
</feature>
<gene>
    <name evidence="4" type="ORF">NLI96_g11171</name>
</gene>
<dbReference type="Pfam" id="PF20153">
    <property type="entry name" value="DUF6535"/>
    <property type="match status" value="1"/>
</dbReference>
<evidence type="ECO:0000313" key="4">
    <source>
        <dbReference type="EMBL" id="KAJ3476412.1"/>
    </source>
</evidence>
<feature type="region of interest" description="Disordered" evidence="1">
    <location>
        <begin position="1"/>
        <end position="37"/>
    </location>
</feature>
<keyword evidence="2" id="KW-0812">Transmembrane</keyword>
<accession>A0AAD5UUN4</accession>
<keyword evidence="2" id="KW-0472">Membrane</keyword>
<dbReference type="EMBL" id="JANAWD010000710">
    <property type="protein sequence ID" value="KAJ3476412.1"/>
    <property type="molecule type" value="Genomic_DNA"/>
</dbReference>
<feature type="transmembrane region" description="Helical" evidence="2">
    <location>
        <begin position="219"/>
        <end position="244"/>
    </location>
</feature>
<comment type="caution">
    <text evidence="4">The sequence shown here is derived from an EMBL/GenBank/DDBJ whole genome shotgun (WGS) entry which is preliminary data.</text>
</comment>
<sequence>MSSSRVVGTGGIPLQGFHSHRTSSSKPRKRTLGSRQYRTTKRGLVGEDPSYLQSIYLKQDVEQGTTREGWEQVDSILSRVDRDQIRATKEDMDTLLVFAGLFSAVLTAFNIESYRNLQQDQSDVAAKLLFSLLQSVHTFTIQGNFVNSTSPLPVVPSFIPSRSAILINTLWFVSLVFSLVTAALAISVKQWLRQFPPDECQWSRAQDRMRVRNFRHRGLILWGVMDVAAALPVFIQISLVLFLLGLSEFTRRLNDTVGWITSGLIFLWFSILLVSTLAPIFSARCPYKTPLLQGPLSAAREWIIPVVNRLKKWINEECEPLPPSEEQVVADDSQDIEILKAFDNVFRNREFLEAVKSCLSESPLDDVLVWVRGMLANRSEANRDVKEGESGAGAVSSEGSDEVHDEANLGIRELDQFSLYPLTKPALRLTVQTIFNGAQREFEYYRRYDRGSLDRGLPENLKVALTSILRVALYVPELVGPPARFGTFLTELLSWDTVRKDLISGVLSRDWFMPYTGPWITESSLVSRIVDVAIDIFPSTEPESLACAILNLAFHTRDDILEECQPIFTNLFTLLSPPIFDLIDQGEISQTRVSCAKTCLHLCELLNDRFSVSQSGKFVDQALLSSLQKITSPNATSSTPP</sequence>
<protein>
    <recommendedName>
        <fullName evidence="3">DUF6535 domain-containing protein</fullName>
    </recommendedName>
</protein>
<feature type="transmembrane region" description="Helical" evidence="2">
    <location>
        <begin position="256"/>
        <end position="281"/>
    </location>
</feature>
<feature type="transmembrane region" description="Helical" evidence="2">
    <location>
        <begin position="95"/>
        <end position="112"/>
    </location>
</feature>
<feature type="compositionally biased region" description="Basic residues" evidence="1">
    <location>
        <begin position="18"/>
        <end position="32"/>
    </location>
</feature>
<keyword evidence="5" id="KW-1185">Reference proteome</keyword>
<proteinExistence type="predicted"/>
<evidence type="ECO:0000313" key="5">
    <source>
        <dbReference type="Proteomes" id="UP001212997"/>
    </source>
</evidence>
<organism evidence="4 5">
    <name type="scientific">Meripilus lineatus</name>
    <dbReference type="NCBI Taxonomy" id="2056292"/>
    <lineage>
        <taxon>Eukaryota</taxon>
        <taxon>Fungi</taxon>
        <taxon>Dikarya</taxon>
        <taxon>Basidiomycota</taxon>
        <taxon>Agaricomycotina</taxon>
        <taxon>Agaricomycetes</taxon>
        <taxon>Polyporales</taxon>
        <taxon>Meripilaceae</taxon>
        <taxon>Meripilus</taxon>
    </lineage>
</organism>
<evidence type="ECO:0000259" key="3">
    <source>
        <dbReference type="Pfam" id="PF20153"/>
    </source>
</evidence>
<feature type="transmembrane region" description="Helical" evidence="2">
    <location>
        <begin position="165"/>
        <end position="186"/>
    </location>
</feature>
<evidence type="ECO:0000256" key="2">
    <source>
        <dbReference type="SAM" id="Phobius"/>
    </source>
</evidence>
<evidence type="ECO:0000256" key="1">
    <source>
        <dbReference type="SAM" id="MobiDB-lite"/>
    </source>
</evidence>
<dbReference type="Proteomes" id="UP001212997">
    <property type="component" value="Unassembled WGS sequence"/>
</dbReference>